<dbReference type="PANTHER" id="PTHR43732">
    <property type="entry name" value="RIBOSE 5-PHOSPHATE ISOMERASE-RELATED"/>
    <property type="match status" value="1"/>
</dbReference>
<dbReference type="InterPro" id="IPR036569">
    <property type="entry name" value="RpiB_LacA_LacB_sf"/>
</dbReference>
<organism evidence="3 4">
    <name type="scientific">Nonomuraea insulae</name>
    <dbReference type="NCBI Taxonomy" id="1616787"/>
    <lineage>
        <taxon>Bacteria</taxon>
        <taxon>Bacillati</taxon>
        <taxon>Actinomycetota</taxon>
        <taxon>Actinomycetes</taxon>
        <taxon>Streptosporangiales</taxon>
        <taxon>Streptosporangiaceae</taxon>
        <taxon>Nonomuraea</taxon>
    </lineage>
</organism>
<comment type="caution">
    <text evidence="3">The sequence shown here is derived from an EMBL/GenBank/DDBJ whole genome shotgun (WGS) entry which is preliminary data.</text>
</comment>
<reference evidence="4" key="1">
    <citation type="journal article" date="2019" name="Int. J. Syst. Evol. Microbiol.">
        <title>The Global Catalogue of Microorganisms (GCM) 10K type strain sequencing project: providing services to taxonomists for standard genome sequencing and annotation.</title>
        <authorList>
            <consortium name="The Broad Institute Genomics Platform"/>
            <consortium name="The Broad Institute Genome Sequencing Center for Infectious Disease"/>
            <person name="Wu L."/>
            <person name="Ma J."/>
        </authorList>
    </citation>
    <scope>NUCLEOTIDE SEQUENCE [LARGE SCALE GENOMIC DNA]</scope>
    <source>
        <strain evidence="4">CCUG 53903</strain>
    </source>
</reference>
<dbReference type="Gene3D" id="3.40.1400.10">
    <property type="entry name" value="Sugar-phosphate isomerase, RpiB/LacA/LacB"/>
    <property type="match status" value="1"/>
</dbReference>
<gene>
    <name evidence="3" type="ORF">ACFPZ3_31400</name>
</gene>
<evidence type="ECO:0000256" key="1">
    <source>
        <dbReference type="ARBA" id="ARBA00008754"/>
    </source>
</evidence>
<evidence type="ECO:0000256" key="2">
    <source>
        <dbReference type="ARBA" id="ARBA00023235"/>
    </source>
</evidence>
<accession>A0ABW1CTZ6</accession>
<keyword evidence="4" id="KW-1185">Reference proteome</keyword>
<dbReference type="GO" id="GO:0016853">
    <property type="term" value="F:isomerase activity"/>
    <property type="evidence" value="ECO:0007669"/>
    <property type="project" value="UniProtKB-KW"/>
</dbReference>
<dbReference type="SUPFAM" id="SSF89623">
    <property type="entry name" value="Ribose/Galactose isomerase RpiB/AlsB"/>
    <property type="match status" value="1"/>
</dbReference>
<dbReference type="NCBIfam" id="TIGR00689">
    <property type="entry name" value="rpiB_lacA_lacB"/>
    <property type="match status" value="1"/>
</dbReference>
<dbReference type="PANTHER" id="PTHR43732:SF1">
    <property type="entry name" value="RIBOSE 5-PHOSPHATE ISOMERASE"/>
    <property type="match status" value="1"/>
</dbReference>
<dbReference type="InterPro" id="IPR003500">
    <property type="entry name" value="RpiB_LacA_LacB"/>
</dbReference>
<keyword evidence="2 3" id="KW-0413">Isomerase</keyword>
<dbReference type="EMBL" id="JBHSPA010000037">
    <property type="protein sequence ID" value="MFC5828398.1"/>
    <property type="molecule type" value="Genomic_DNA"/>
</dbReference>
<evidence type="ECO:0000313" key="3">
    <source>
        <dbReference type="EMBL" id="MFC5828398.1"/>
    </source>
</evidence>
<evidence type="ECO:0000313" key="4">
    <source>
        <dbReference type="Proteomes" id="UP001596058"/>
    </source>
</evidence>
<protein>
    <submittedName>
        <fullName evidence="3">RpiB/LacA/LacB family sugar-phosphate isomerase</fullName>
    </submittedName>
</protein>
<dbReference type="Proteomes" id="UP001596058">
    <property type="component" value="Unassembled WGS sequence"/>
</dbReference>
<dbReference type="Pfam" id="PF02502">
    <property type="entry name" value="LacAB_rpiB"/>
    <property type="match status" value="1"/>
</dbReference>
<dbReference type="InterPro" id="IPR051812">
    <property type="entry name" value="SPI_LacAB/RpiB"/>
</dbReference>
<dbReference type="PIRSF" id="PIRSF005384">
    <property type="entry name" value="RpiB_LacA_B"/>
    <property type="match status" value="1"/>
</dbReference>
<dbReference type="NCBIfam" id="NF004051">
    <property type="entry name" value="PRK05571.1"/>
    <property type="match status" value="1"/>
</dbReference>
<name>A0ABW1CTZ6_9ACTN</name>
<comment type="similarity">
    <text evidence="1">Belongs to the LacAB/RpiB family.</text>
</comment>
<dbReference type="RefSeq" id="WP_379517901.1">
    <property type="nucleotide sequence ID" value="NZ_JBHSPA010000037.1"/>
</dbReference>
<proteinExistence type="inferred from homology"/>
<sequence length="159" mass="17163">MVSKRWRMAIGCDSAGLAYKELILADLQHDDRVESVRDLGVPASDPDSESYGQVGIRLAELVAAGEIDRGVLICGTGIGMAISANKVPGVRATVAHDSFSAERSILSNDCQVLALGQRVIGPELARRLVKEWLGYEFDSSSPSNEKVVVITRYEERSAS</sequence>